<dbReference type="Pfam" id="PF20231">
    <property type="entry name" value="DUF6589"/>
    <property type="match status" value="1"/>
</dbReference>
<dbReference type="KEGG" id="pgr:PGTG_00412"/>
<sequence length="293" mass="33166">MSSRASCSKAVYVLPVSPPISEAWSRTGCLDNSQLPLHSRQDTIPGAAHTLWNLSQAIYLAHWGNEKLARDTGAWRTLHALGIPTEKPVTKKDFNLMLAHVEKIHEATLLYCVLLVANRAHEPLTETLLKVSSENIDDWVELTYERFATREALESDLSANYAGHKNLLLRIRDFATIVEANRSMKDGDYGRLMLMWQRWAVMSQGIGGMPHYSKHLPKLIILLQYILPKSLSELVMNTLLLSPTGKAGHFVATDFYLEVQNYWLKYFFNHSGIGTDIDRLKDIFSSNINLVSK</sequence>
<evidence type="ECO:0000259" key="1">
    <source>
        <dbReference type="Pfam" id="PF20231"/>
    </source>
</evidence>
<dbReference type="OrthoDB" id="2505744at2759"/>
<dbReference type="GeneID" id="10528221"/>
<name>E3JRK8_PUCGT</name>
<dbReference type="VEuPathDB" id="FungiDB:PGTG_00412"/>
<proteinExistence type="predicted"/>
<reference key="1">
    <citation type="submission" date="2007-01" db="EMBL/GenBank/DDBJ databases">
        <title>The Genome Sequence of Puccinia graminis f. sp. tritici Strain CRL 75-36-700-3.</title>
        <authorList>
            <consortium name="The Broad Institute Genome Sequencing Platform"/>
            <person name="Birren B."/>
            <person name="Lander E."/>
            <person name="Galagan J."/>
            <person name="Nusbaum C."/>
            <person name="Devon K."/>
            <person name="Cuomo C."/>
            <person name="Jaffe D."/>
            <person name="Butler J."/>
            <person name="Alvarez P."/>
            <person name="Gnerre S."/>
            <person name="Grabherr M."/>
            <person name="Mauceli E."/>
            <person name="Brockman W."/>
            <person name="Young S."/>
            <person name="LaButti K."/>
            <person name="Sykes S."/>
            <person name="DeCaprio D."/>
            <person name="Crawford M."/>
            <person name="Koehrsen M."/>
            <person name="Engels R."/>
            <person name="Montgomery P."/>
            <person name="Pearson M."/>
            <person name="Howarth C."/>
            <person name="Larson L."/>
            <person name="White J."/>
            <person name="Zeng Q."/>
            <person name="Kodira C."/>
            <person name="Yandava C."/>
            <person name="Alvarado L."/>
            <person name="O'Leary S."/>
            <person name="Szabo L."/>
            <person name="Dean R."/>
            <person name="Schein J."/>
        </authorList>
    </citation>
    <scope>NUCLEOTIDE SEQUENCE</scope>
    <source>
        <strain>CRL 75-36-700-3</strain>
    </source>
</reference>
<dbReference type="STRING" id="418459.E3JRK8"/>
<dbReference type="AlphaFoldDB" id="E3JRK8"/>
<dbReference type="EMBL" id="DS178262">
    <property type="protein sequence ID" value="EFP74456.2"/>
    <property type="molecule type" value="Genomic_DNA"/>
</dbReference>
<gene>
    <name evidence="2" type="ORF">PGTG_00412</name>
</gene>
<protein>
    <recommendedName>
        <fullName evidence="1">DUF6589 domain-containing protein</fullName>
    </recommendedName>
</protein>
<reference evidence="3" key="2">
    <citation type="journal article" date="2011" name="Proc. Natl. Acad. Sci. U.S.A.">
        <title>Obligate biotrophy features unraveled by the genomic analysis of rust fungi.</title>
        <authorList>
            <person name="Duplessis S."/>
            <person name="Cuomo C.A."/>
            <person name="Lin Y.-C."/>
            <person name="Aerts A."/>
            <person name="Tisserant E."/>
            <person name="Veneault-Fourrey C."/>
            <person name="Joly D.L."/>
            <person name="Hacquard S."/>
            <person name="Amselem J."/>
            <person name="Cantarel B.L."/>
            <person name="Chiu R."/>
            <person name="Coutinho P.M."/>
            <person name="Feau N."/>
            <person name="Field M."/>
            <person name="Frey P."/>
            <person name="Gelhaye E."/>
            <person name="Goldberg J."/>
            <person name="Grabherr M.G."/>
            <person name="Kodira C.D."/>
            <person name="Kohler A."/>
            <person name="Kuees U."/>
            <person name="Lindquist E.A."/>
            <person name="Lucas S.M."/>
            <person name="Mago R."/>
            <person name="Mauceli E."/>
            <person name="Morin E."/>
            <person name="Murat C."/>
            <person name="Pangilinan J.L."/>
            <person name="Park R."/>
            <person name="Pearson M."/>
            <person name="Quesneville H."/>
            <person name="Rouhier N."/>
            <person name="Sakthikumar S."/>
            <person name="Salamov A.A."/>
            <person name="Schmutz J."/>
            <person name="Selles B."/>
            <person name="Shapiro H."/>
            <person name="Tanguay P."/>
            <person name="Tuskan G.A."/>
            <person name="Henrissat B."/>
            <person name="Van de Peer Y."/>
            <person name="Rouze P."/>
            <person name="Ellis J.G."/>
            <person name="Dodds P.N."/>
            <person name="Schein J.E."/>
            <person name="Zhong S."/>
            <person name="Hamelin R.C."/>
            <person name="Grigoriev I.V."/>
            <person name="Szabo L.J."/>
            <person name="Martin F."/>
        </authorList>
    </citation>
    <scope>NUCLEOTIDE SEQUENCE [LARGE SCALE GENOMIC DNA]</scope>
    <source>
        <strain evidence="3">CRL 75-36-700-3 / race SCCL</strain>
    </source>
</reference>
<keyword evidence="3" id="KW-1185">Reference proteome</keyword>
<dbReference type="InParanoid" id="E3JRK8"/>
<evidence type="ECO:0000313" key="2">
    <source>
        <dbReference type="EMBL" id="EFP74456.2"/>
    </source>
</evidence>
<dbReference type="RefSeq" id="XP_003307462.2">
    <property type="nucleotide sequence ID" value="XM_003307414.2"/>
</dbReference>
<dbReference type="Proteomes" id="UP000008783">
    <property type="component" value="Unassembled WGS sequence"/>
</dbReference>
<evidence type="ECO:0000313" key="3">
    <source>
        <dbReference type="Proteomes" id="UP000008783"/>
    </source>
</evidence>
<organism evidence="2 3">
    <name type="scientific">Puccinia graminis f. sp. tritici (strain CRL 75-36-700-3 / race SCCL)</name>
    <name type="common">Black stem rust fungus</name>
    <dbReference type="NCBI Taxonomy" id="418459"/>
    <lineage>
        <taxon>Eukaryota</taxon>
        <taxon>Fungi</taxon>
        <taxon>Dikarya</taxon>
        <taxon>Basidiomycota</taxon>
        <taxon>Pucciniomycotina</taxon>
        <taxon>Pucciniomycetes</taxon>
        <taxon>Pucciniales</taxon>
        <taxon>Pucciniaceae</taxon>
        <taxon>Puccinia</taxon>
    </lineage>
</organism>
<feature type="domain" description="DUF6589" evidence="1">
    <location>
        <begin position="44"/>
        <end position="291"/>
    </location>
</feature>
<accession>E3JRK8</accession>
<dbReference type="HOGENOM" id="CLU_950401_0_0_1"/>
<dbReference type="InterPro" id="IPR046496">
    <property type="entry name" value="DUF6589"/>
</dbReference>